<dbReference type="EMBL" id="CP046639">
    <property type="protein sequence ID" value="QLL67041.1"/>
    <property type="molecule type" value="Genomic_DNA"/>
</dbReference>
<evidence type="ECO:0000313" key="4">
    <source>
        <dbReference type="Proteomes" id="UP000510938"/>
    </source>
</evidence>
<dbReference type="AlphaFoldDB" id="A0A7H9E0X8"/>
<dbReference type="InterPro" id="IPR007039">
    <property type="entry name" value="TrbC/VirB2"/>
</dbReference>
<feature type="signal peptide" evidence="2">
    <location>
        <begin position="1"/>
        <end position="28"/>
    </location>
</feature>
<keyword evidence="2" id="KW-0732">Signal</keyword>
<accession>A0A7H9E0X8</accession>
<organism evidence="3 4">
    <name type="scientific">Anaplasma phagocytophilum str. Norway variant1</name>
    <dbReference type="NCBI Taxonomy" id="1392506"/>
    <lineage>
        <taxon>Bacteria</taxon>
        <taxon>Pseudomonadati</taxon>
        <taxon>Pseudomonadota</taxon>
        <taxon>Alphaproteobacteria</taxon>
        <taxon>Rickettsiales</taxon>
        <taxon>Anaplasmataceae</taxon>
        <taxon>Anaplasma</taxon>
        <taxon>phagocytophilum group</taxon>
    </lineage>
</organism>
<dbReference type="RefSeq" id="WP_064660872.1">
    <property type="nucleotide sequence ID" value="NZ_CP046639.1"/>
</dbReference>
<evidence type="ECO:0000313" key="3">
    <source>
        <dbReference type="EMBL" id="QLL67041.1"/>
    </source>
</evidence>
<dbReference type="Proteomes" id="UP000510938">
    <property type="component" value="Chromosome"/>
</dbReference>
<keyword evidence="1" id="KW-0812">Transmembrane</keyword>
<evidence type="ECO:0000256" key="2">
    <source>
        <dbReference type="SAM" id="SignalP"/>
    </source>
</evidence>
<feature type="chain" id="PRO_5028800386" evidence="2">
    <location>
        <begin position="29"/>
        <end position="123"/>
    </location>
</feature>
<dbReference type="Pfam" id="PF04956">
    <property type="entry name" value="TrbC"/>
    <property type="match status" value="1"/>
</dbReference>
<name>A0A7H9E0X8_ANAPH</name>
<keyword evidence="1" id="KW-0472">Membrane</keyword>
<keyword evidence="1" id="KW-1133">Transmembrane helix</keyword>
<evidence type="ECO:0000256" key="1">
    <source>
        <dbReference type="SAM" id="Phobius"/>
    </source>
</evidence>
<protein>
    <submittedName>
        <fullName evidence="3">Type VI secretion protein</fullName>
    </submittedName>
</protein>
<sequence>MARIVKFLTHTTGVFLLLLLCSQGVAVAEPGGASAGDHKGDTSKVICNVVLFAQKLGLPIMTGVILGSSVMAIFGRLAWPAIAMLIVFTAIFFGSSKIISKFANGVGDLKADNFDCKTVQGDK</sequence>
<feature type="transmembrane region" description="Helical" evidence="1">
    <location>
        <begin position="81"/>
        <end position="99"/>
    </location>
</feature>
<feature type="transmembrane region" description="Helical" evidence="1">
    <location>
        <begin position="52"/>
        <end position="74"/>
    </location>
</feature>
<gene>
    <name evidence="3" type="ORF">O998_04830</name>
</gene>
<reference evidence="3 4" key="1">
    <citation type="submission" date="2019-12" db="EMBL/GenBank/DDBJ databases">
        <title>A sheep strain of Anaplasma phagocytophilum contains multiple genomes.</title>
        <authorList>
            <person name="Barbet A.F."/>
            <person name="Crosby F.L."/>
            <person name="Eskeland S."/>
            <person name="Stuen S."/>
            <person name="Granquist E.G."/>
            <person name="Munderloh U.G."/>
        </authorList>
    </citation>
    <scope>NUCLEOTIDE SEQUENCE [LARGE SCALE GENOMIC DNA]</scope>
    <source>
        <strain evidence="3 4">Norway Variant 1</strain>
    </source>
</reference>
<proteinExistence type="predicted"/>